<dbReference type="PANTHER" id="PTHR30004">
    <property type="entry name" value="4-HYDROXYTHREONINE-4-PHOSPHATE DEHYDROGENASE"/>
    <property type="match status" value="1"/>
</dbReference>
<comment type="cofactor">
    <cofactor evidence="8">
        <name>a divalent metal cation</name>
        <dbReference type="ChEBI" id="CHEBI:60240"/>
    </cofactor>
    <text evidence="8">Binds 1 divalent metal cation per subunit.</text>
</comment>
<dbReference type="GO" id="GO:0042823">
    <property type="term" value="P:pyridoxal phosphate biosynthetic process"/>
    <property type="evidence" value="ECO:0007669"/>
    <property type="project" value="UniProtKB-UniRule"/>
</dbReference>
<feature type="binding site" evidence="8">
    <location>
        <position position="278"/>
    </location>
    <ligand>
        <name>a divalent metal cation</name>
        <dbReference type="ChEBI" id="CHEBI:60240"/>
        <note>ligand shared between dimeric partners</note>
    </ligand>
</feature>
<evidence type="ECO:0000256" key="2">
    <source>
        <dbReference type="ARBA" id="ARBA00022490"/>
    </source>
</evidence>
<feature type="binding site" evidence="8">
    <location>
        <position position="286"/>
    </location>
    <ligand>
        <name>substrate</name>
    </ligand>
</feature>
<comment type="similarity">
    <text evidence="1">Belongs to the PdxA family. PdxA2 subfamily.</text>
</comment>
<dbReference type="KEGG" id="glj:GKIL_2341"/>
<comment type="subcellular location">
    <subcellularLocation>
        <location evidence="8">Cytoplasm</location>
    </subcellularLocation>
</comment>
<dbReference type="NCBIfam" id="NF002744">
    <property type="entry name" value="PRK02746.1"/>
    <property type="match status" value="1"/>
</dbReference>
<sequence length="349" mass="36969">MNAALHRQIPSLAISLGDPAGIGPEVVLKALALAPVRERCRPIVHGSRKLIEGTYWQLRERSVAPLAAPDSFEIVDLPAGGPVAAGIVAAGAGDLSFAYLQSAIEAVQAGQAAGIVTAPIHKSAWHLAGHRYPGQTEVLAHAFGSERYGMLFAARPATGSWALRVLLATTHIPLAQVSASLSPQLLRDKLQLLFDSLKRDFGLDEPLVAVAGLNPHAGENGQIGSEEREWLTALIAEWQQRGYRIKGPVPPDTLWIDAARAWAGEPAAACDGYLALYHDQGLIPVKMLAFDQAVNTTIGLPIVRTSPDHGTAFDIVGQGVARHQSMVAAIELAAELAGRRASLSVAHAR</sequence>
<dbReference type="HOGENOM" id="CLU_040168_0_0_3"/>
<dbReference type="OrthoDB" id="9801783at2"/>
<dbReference type="GO" id="GO:0046872">
    <property type="term" value="F:metal ion binding"/>
    <property type="evidence" value="ECO:0007669"/>
    <property type="project" value="UniProtKB-UniRule"/>
</dbReference>
<dbReference type="PANTHER" id="PTHR30004:SF6">
    <property type="entry name" value="D-THREONATE 4-PHOSPHATE DEHYDROGENASE"/>
    <property type="match status" value="1"/>
</dbReference>
<evidence type="ECO:0000256" key="4">
    <source>
        <dbReference type="ARBA" id="ARBA00022857"/>
    </source>
</evidence>
<dbReference type="EMBL" id="CP003587">
    <property type="protein sequence ID" value="AGY58587.1"/>
    <property type="molecule type" value="Genomic_DNA"/>
</dbReference>
<dbReference type="InterPro" id="IPR005255">
    <property type="entry name" value="PdxA_fam"/>
</dbReference>
<dbReference type="SUPFAM" id="SSF53659">
    <property type="entry name" value="Isocitrate/Isopropylmalate dehydrogenase-like"/>
    <property type="match status" value="1"/>
</dbReference>
<keyword evidence="7 8" id="KW-0664">Pyridoxine biosynthesis</keyword>
<comment type="pathway">
    <text evidence="8">Cofactor biosynthesis; pyridoxine 5'-phosphate biosynthesis; pyridoxine 5'-phosphate from D-erythrose 4-phosphate: step 4/5.</text>
</comment>
<accession>U5QHY4</accession>
<evidence type="ECO:0000313" key="9">
    <source>
        <dbReference type="EMBL" id="AGY58587.1"/>
    </source>
</evidence>
<keyword evidence="5 8" id="KW-0560">Oxidoreductase</keyword>
<dbReference type="RefSeq" id="WP_023173758.1">
    <property type="nucleotide sequence ID" value="NC_022600.1"/>
</dbReference>
<name>U5QHY4_GLOK1</name>
<keyword evidence="3 8" id="KW-0479">Metal-binding</keyword>
<dbReference type="STRING" id="1183438.GKIL_2341"/>
<evidence type="ECO:0000256" key="5">
    <source>
        <dbReference type="ARBA" id="ARBA00023002"/>
    </source>
</evidence>
<keyword evidence="10" id="KW-1185">Reference proteome</keyword>
<feature type="binding site" evidence="8">
    <location>
        <position position="171"/>
    </location>
    <ligand>
        <name>a divalent metal cation</name>
        <dbReference type="ChEBI" id="CHEBI:60240"/>
        <note>ligand shared between dimeric partners</note>
    </ligand>
</feature>
<dbReference type="EC" id="1.1.1.262" evidence="8"/>
<reference evidence="9 10" key="1">
    <citation type="journal article" date="2013" name="PLoS ONE">
        <title>Cultivation and Complete Genome Sequencing of Gloeobacter kilaueensis sp. nov., from a Lava Cave in Kilauea Caldera, Hawai'i.</title>
        <authorList>
            <person name="Saw J.H."/>
            <person name="Schatz M."/>
            <person name="Brown M.V."/>
            <person name="Kunkel D.D."/>
            <person name="Foster J.S."/>
            <person name="Shick H."/>
            <person name="Christensen S."/>
            <person name="Hou S."/>
            <person name="Wan X."/>
            <person name="Donachie S.P."/>
        </authorList>
    </citation>
    <scope>NUCLEOTIDE SEQUENCE [LARGE SCALE GENOMIC DNA]</scope>
    <source>
        <strain evidence="10">JS</strain>
    </source>
</reference>
<feature type="binding site" evidence="8">
    <location>
        <position position="216"/>
    </location>
    <ligand>
        <name>a divalent metal cation</name>
        <dbReference type="ChEBI" id="CHEBI:60240"/>
        <note>ligand shared between dimeric partners</note>
    </ligand>
</feature>
<keyword evidence="4 8" id="KW-0521">NADP</keyword>
<organism evidence="9 10">
    <name type="scientific">Gloeobacter kilaueensis (strain ATCC BAA-2537 / CCAP 1431/1 / ULC 316 / JS1)</name>
    <dbReference type="NCBI Taxonomy" id="1183438"/>
    <lineage>
        <taxon>Bacteria</taxon>
        <taxon>Bacillati</taxon>
        <taxon>Cyanobacteriota</taxon>
        <taxon>Cyanophyceae</taxon>
        <taxon>Gloeobacterales</taxon>
        <taxon>Gloeobacteraceae</taxon>
        <taxon>Gloeobacter</taxon>
    </lineage>
</organism>
<comment type="function">
    <text evidence="8">Catalyzes the NAD(P)-dependent oxidation of 4-(phosphooxy)-L-threonine (HTP) into 2-amino-3-oxo-4-(phosphooxy)butyric acid which spontaneously decarboxylates to form 3-amino-2-oxopropyl phosphate (AHAP).</text>
</comment>
<gene>
    <name evidence="8 9" type="primary">pdxA</name>
    <name evidence="9" type="ORF">GKIL_2341</name>
</gene>
<dbReference type="PATRIC" id="fig|1183438.3.peg.2301"/>
<keyword evidence="2 8" id="KW-0963">Cytoplasm</keyword>
<dbReference type="AlphaFoldDB" id="U5QHY4"/>
<evidence type="ECO:0000256" key="8">
    <source>
        <dbReference type="HAMAP-Rule" id="MF_00536"/>
    </source>
</evidence>
<evidence type="ECO:0000256" key="7">
    <source>
        <dbReference type="ARBA" id="ARBA00023096"/>
    </source>
</evidence>
<dbReference type="eggNOG" id="COG1995">
    <property type="taxonomic scope" value="Bacteria"/>
</dbReference>
<keyword evidence="6 8" id="KW-0520">NAD</keyword>
<comment type="caution">
    <text evidence="8">Lacks conserved residue(s) required for the propagation of feature annotation.</text>
</comment>
<dbReference type="GO" id="GO:0005737">
    <property type="term" value="C:cytoplasm"/>
    <property type="evidence" value="ECO:0007669"/>
    <property type="project" value="UniProtKB-SubCell"/>
</dbReference>
<dbReference type="Proteomes" id="UP000017396">
    <property type="component" value="Chromosome"/>
</dbReference>
<dbReference type="NCBIfam" id="TIGR00557">
    <property type="entry name" value="pdxA"/>
    <property type="match status" value="1"/>
</dbReference>
<dbReference type="InterPro" id="IPR037510">
    <property type="entry name" value="PdxA"/>
</dbReference>
<feature type="binding site" evidence="8">
    <location>
        <position position="136"/>
    </location>
    <ligand>
        <name>substrate</name>
    </ligand>
</feature>
<dbReference type="GO" id="GO:0050570">
    <property type="term" value="F:4-hydroxythreonine-4-phosphate dehydrogenase activity"/>
    <property type="evidence" value="ECO:0007669"/>
    <property type="project" value="UniProtKB-UniRule"/>
</dbReference>
<comment type="subunit">
    <text evidence="8">Homodimer.</text>
</comment>
<evidence type="ECO:0000256" key="3">
    <source>
        <dbReference type="ARBA" id="ARBA00022723"/>
    </source>
</evidence>
<evidence type="ECO:0000313" key="10">
    <source>
        <dbReference type="Proteomes" id="UP000017396"/>
    </source>
</evidence>
<dbReference type="HAMAP" id="MF_00536">
    <property type="entry name" value="PdxA"/>
    <property type="match status" value="1"/>
</dbReference>
<dbReference type="GO" id="GO:0051287">
    <property type="term" value="F:NAD binding"/>
    <property type="evidence" value="ECO:0007669"/>
    <property type="project" value="InterPro"/>
</dbReference>
<evidence type="ECO:0000256" key="1">
    <source>
        <dbReference type="ARBA" id="ARBA00009464"/>
    </source>
</evidence>
<protein>
    <recommendedName>
        <fullName evidence="8">4-hydroxythreonine-4-phosphate dehydrogenase</fullName>
        <ecNumber evidence="8">1.1.1.262</ecNumber>
    </recommendedName>
    <alternativeName>
        <fullName evidence="8">4-(phosphohydroxy)-L-threonine dehydrogenase</fullName>
    </alternativeName>
</protein>
<feature type="binding site" evidence="8">
    <location>
        <position position="304"/>
    </location>
    <ligand>
        <name>substrate</name>
    </ligand>
</feature>
<evidence type="ECO:0000256" key="6">
    <source>
        <dbReference type="ARBA" id="ARBA00023027"/>
    </source>
</evidence>
<comment type="miscellaneous">
    <text evidence="8">The active site is located at the dimer interface.</text>
</comment>
<dbReference type="GO" id="GO:0008615">
    <property type="term" value="P:pyridoxine biosynthetic process"/>
    <property type="evidence" value="ECO:0007669"/>
    <property type="project" value="UniProtKB-UniRule"/>
</dbReference>
<proteinExistence type="inferred from homology"/>
<dbReference type="Gene3D" id="3.40.718.10">
    <property type="entry name" value="Isopropylmalate Dehydrogenase"/>
    <property type="match status" value="1"/>
</dbReference>
<dbReference type="Pfam" id="PF04166">
    <property type="entry name" value="PdxA"/>
    <property type="match status" value="1"/>
</dbReference>
<dbReference type="UniPathway" id="UPA00244">
    <property type="reaction ID" value="UER00312"/>
</dbReference>
<feature type="binding site" evidence="8">
    <location>
        <position position="295"/>
    </location>
    <ligand>
        <name>substrate</name>
    </ligand>
</feature>
<comment type="catalytic activity">
    <reaction evidence="8">
        <text>4-(phosphooxy)-L-threonine + NAD(+) = 3-amino-2-oxopropyl phosphate + CO2 + NADH</text>
        <dbReference type="Rhea" id="RHEA:32275"/>
        <dbReference type="ChEBI" id="CHEBI:16526"/>
        <dbReference type="ChEBI" id="CHEBI:57279"/>
        <dbReference type="ChEBI" id="CHEBI:57540"/>
        <dbReference type="ChEBI" id="CHEBI:57945"/>
        <dbReference type="ChEBI" id="CHEBI:58452"/>
        <dbReference type="EC" id="1.1.1.262"/>
    </reaction>
</comment>